<keyword evidence="3" id="KW-1185">Reference proteome</keyword>
<accession>A0A840FF38</accession>
<evidence type="ECO:0000313" key="2">
    <source>
        <dbReference type="EMBL" id="MBB4155292.1"/>
    </source>
</evidence>
<evidence type="ECO:0000256" key="1">
    <source>
        <dbReference type="SAM" id="MobiDB-lite"/>
    </source>
</evidence>
<gene>
    <name evidence="2" type="ORF">GGQ80_003212</name>
</gene>
<comment type="caution">
    <text evidence="2">The sequence shown here is derived from an EMBL/GenBank/DDBJ whole genome shotgun (WGS) entry which is preliminary data.</text>
</comment>
<organism evidence="2 3">
    <name type="scientific">Sphingomonas jinjuensis</name>
    <dbReference type="NCBI Taxonomy" id="535907"/>
    <lineage>
        <taxon>Bacteria</taxon>
        <taxon>Pseudomonadati</taxon>
        <taxon>Pseudomonadota</taxon>
        <taxon>Alphaproteobacteria</taxon>
        <taxon>Sphingomonadales</taxon>
        <taxon>Sphingomonadaceae</taxon>
        <taxon>Sphingomonas</taxon>
    </lineage>
</organism>
<feature type="compositionally biased region" description="Low complexity" evidence="1">
    <location>
        <begin position="211"/>
        <end position="221"/>
    </location>
</feature>
<feature type="region of interest" description="Disordered" evidence="1">
    <location>
        <begin position="195"/>
        <end position="221"/>
    </location>
</feature>
<name>A0A840FF38_9SPHN</name>
<proteinExistence type="predicted"/>
<dbReference type="AlphaFoldDB" id="A0A840FF38"/>
<sequence>MSAIGAIAERPLSGDASASADGRSWWKADVSNQRVEPAGETSIRLVVTVSVLGHSITLGSTLSSACSTPCTRTIVQGASEASFPVLSSAHMQKFARLGPNACARAAAESHRIGGEPPVNRLSTAARTLTLWPMSAVLCFCKSRYVRSRLSQGRTPAQPEVRSRAAINKDALMLEHYRATECQQVGRKRTVRFRAATRHSRATHPGGGGGSRRLSGCLRTMI</sequence>
<dbReference type="Proteomes" id="UP000529795">
    <property type="component" value="Unassembled WGS sequence"/>
</dbReference>
<reference evidence="2 3" key="1">
    <citation type="submission" date="2020-08" db="EMBL/GenBank/DDBJ databases">
        <title>Genomic Encyclopedia of Type Strains, Phase IV (KMG-IV): sequencing the most valuable type-strain genomes for metagenomic binning, comparative biology and taxonomic classification.</title>
        <authorList>
            <person name="Goeker M."/>
        </authorList>
    </citation>
    <scope>NUCLEOTIDE SEQUENCE [LARGE SCALE GENOMIC DNA]</scope>
    <source>
        <strain evidence="2 3">YC6723</strain>
    </source>
</reference>
<protein>
    <submittedName>
        <fullName evidence="2">Uncharacterized protein</fullName>
    </submittedName>
</protein>
<dbReference type="EMBL" id="JACIEV010000011">
    <property type="protein sequence ID" value="MBB4155292.1"/>
    <property type="molecule type" value="Genomic_DNA"/>
</dbReference>
<evidence type="ECO:0000313" key="3">
    <source>
        <dbReference type="Proteomes" id="UP000529795"/>
    </source>
</evidence>